<sequence>MRASTFFATAAFAVAASAQSSVSAETSSIDAYPQTSFLKQTNSLGVVTGMPSQPAAATNIPSQPAAVTSQPAVVTQQPAPADIPAVGPGVHTLVLPGTGSMFNSTRTVVVSADNSTTVQIMTSTPAASGTGAGASGSGARQSGSNASGTNAPQNSQGAAANVKVAAGGVLGFGAFVAAFL</sequence>
<dbReference type="KEGG" id="pno:SNOG_15003"/>
<dbReference type="OrthoDB" id="5429002at2759"/>
<dbReference type="OMA" id="QTSYLAM"/>
<evidence type="ECO:0000256" key="1">
    <source>
        <dbReference type="SAM" id="MobiDB-lite"/>
    </source>
</evidence>
<evidence type="ECO:0000313" key="3">
    <source>
        <dbReference type="EMBL" id="QRC99674.1"/>
    </source>
</evidence>
<dbReference type="RefSeq" id="XP_001805168.1">
    <property type="nucleotide sequence ID" value="XM_001805116.1"/>
</dbReference>
<proteinExistence type="predicted"/>
<evidence type="ECO:0000256" key="2">
    <source>
        <dbReference type="SAM" id="SignalP"/>
    </source>
</evidence>
<accession>A0A7U2I2R5</accession>
<dbReference type="VEuPathDB" id="FungiDB:JI435_150030"/>
<keyword evidence="4" id="KW-1185">Reference proteome</keyword>
<name>A0A7U2I2R5_PHANO</name>
<feature type="chain" id="PRO_5034041559" evidence="2">
    <location>
        <begin position="19"/>
        <end position="180"/>
    </location>
</feature>
<keyword evidence="2" id="KW-0732">Signal</keyword>
<protein>
    <submittedName>
        <fullName evidence="3">Uncharacterized protein</fullName>
    </submittedName>
</protein>
<evidence type="ECO:0000313" key="4">
    <source>
        <dbReference type="Proteomes" id="UP000663193"/>
    </source>
</evidence>
<feature type="compositionally biased region" description="Low complexity" evidence="1">
    <location>
        <begin position="137"/>
        <end position="148"/>
    </location>
</feature>
<gene>
    <name evidence="3" type="ORF">JI435_150030</name>
</gene>
<organism evidence="3 4">
    <name type="scientific">Phaeosphaeria nodorum (strain SN15 / ATCC MYA-4574 / FGSC 10173)</name>
    <name type="common">Glume blotch fungus</name>
    <name type="synonym">Parastagonospora nodorum</name>
    <dbReference type="NCBI Taxonomy" id="321614"/>
    <lineage>
        <taxon>Eukaryota</taxon>
        <taxon>Fungi</taxon>
        <taxon>Dikarya</taxon>
        <taxon>Ascomycota</taxon>
        <taxon>Pezizomycotina</taxon>
        <taxon>Dothideomycetes</taxon>
        <taxon>Pleosporomycetidae</taxon>
        <taxon>Pleosporales</taxon>
        <taxon>Pleosporineae</taxon>
        <taxon>Phaeosphaeriaceae</taxon>
        <taxon>Parastagonospora</taxon>
    </lineage>
</organism>
<dbReference type="EMBL" id="CP069032">
    <property type="protein sequence ID" value="QRC99674.1"/>
    <property type="molecule type" value="Genomic_DNA"/>
</dbReference>
<dbReference type="Proteomes" id="UP000663193">
    <property type="component" value="Chromosome 10"/>
</dbReference>
<reference evidence="4" key="1">
    <citation type="journal article" date="2021" name="BMC Genomics">
        <title>Chromosome-level genome assembly and manually-curated proteome of model necrotroph Parastagonospora nodorum Sn15 reveals a genome-wide trove of candidate effector homologs, and redundancy of virulence-related functions within an accessory chromosome.</title>
        <authorList>
            <person name="Bertazzoni S."/>
            <person name="Jones D.A.B."/>
            <person name="Phan H.T."/>
            <person name="Tan K.-C."/>
            <person name="Hane J.K."/>
        </authorList>
    </citation>
    <scope>NUCLEOTIDE SEQUENCE [LARGE SCALE GENOMIC DNA]</scope>
    <source>
        <strain evidence="4">SN15 / ATCC MYA-4574 / FGSC 10173)</strain>
    </source>
</reference>
<feature type="signal peptide" evidence="2">
    <location>
        <begin position="1"/>
        <end position="18"/>
    </location>
</feature>
<feature type="region of interest" description="Disordered" evidence="1">
    <location>
        <begin position="124"/>
        <end position="155"/>
    </location>
</feature>
<dbReference type="AlphaFoldDB" id="A0A7U2I2R5"/>